<reference evidence="4 6" key="2">
    <citation type="journal article" date="2014" name="BMC Genomics">
        <title>An improved genome release (version Mt4.0) for the model legume Medicago truncatula.</title>
        <authorList>
            <person name="Tang H."/>
            <person name="Krishnakumar V."/>
            <person name="Bidwell S."/>
            <person name="Rosen B."/>
            <person name="Chan A."/>
            <person name="Zhou S."/>
            <person name="Gentzbittel L."/>
            <person name="Childs K.L."/>
            <person name="Yandell M."/>
            <person name="Gundlach H."/>
            <person name="Mayer K.F."/>
            <person name="Schwartz D.C."/>
            <person name="Town C.D."/>
        </authorList>
    </citation>
    <scope>GENOME REANNOTATION</scope>
    <source>
        <strain evidence="5 6">cv. Jemalong A17</strain>
    </source>
</reference>
<dbReference type="SUPFAM" id="SSF52047">
    <property type="entry name" value="RNI-like"/>
    <property type="match status" value="1"/>
</dbReference>
<dbReference type="HOGENOM" id="CLU_036549_0_0_1"/>
<dbReference type="Gene3D" id="3.80.10.10">
    <property type="entry name" value="Ribonuclease Inhibitor"/>
    <property type="match status" value="1"/>
</dbReference>
<dbReference type="eggNOG" id="ENOG502S269">
    <property type="taxonomic scope" value="Eukaryota"/>
</dbReference>
<proteinExistence type="predicted"/>
<feature type="domain" description="At1g61320/AtMIF1 LRR" evidence="2">
    <location>
        <begin position="268"/>
        <end position="359"/>
    </location>
</feature>
<dbReference type="Proteomes" id="UP000002051">
    <property type="component" value="Chromosome 6"/>
</dbReference>
<protein>
    <submittedName>
        <fullName evidence="4">F-box/RNI superfamily protein, putative</fullName>
    </submittedName>
</protein>
<keyword evidence="6" id="KW-1185">Reference proteome</keyword>
<feature type="domain" description="F-box/LRR-repeat protein 15/At3g58940/PEG3-like LRR" evidence="3">
    <location>
        <begin position="112"/>
        <end position="258"/>
    </location>
</feature>
<evidence type="ECO:0000313" key="6">
    <source>
        <dbReference type="Proteomes" id="UP000002051"/>
    </source>
</evidence>
<evidence type="ECO:0000259" key="3">
    <source>
        <dbReference type="Pfam" id="PF24758"/>
    </source>
</evidence>
<dbReference type="InterPro" id="IPR053772">
    <property type="entry name" value="At1g61320/At1g61330-like"/>
</dbReference>
<dbReference type="AlphaFoldDB" id="G7KI75"/>
<dbReference type="InterPro" id="IPR055411">
    <property type="entry name" value="LRR_FXL15/At3g58940/PEG3-like"/>
</dbReference>
<accession>G7KI75</accession>
<dbReference type="Pfam" id="PF24758">
    <property type="entry name" value="LRR_At5g56370"/>
    <property type="match status" value="1"/>
</dbReference>
<name>G7KI75_MEDTR</name>
<dbReference type="InterPro" id="IPR055357">
    <property type="entry name" value="LRR_At1g61320_AtMIF1"/>
</dbReference>
<dbReference type="InterPro" id="IPR001810">
    <property type="entry name" value="F-box_dom"/>
</dbReference>
<reference evidence="5" key="3">
    <citation type="submission" date="2015-04" db="UniProtKB">
        <authorList>
            <consortium name="EnsemblPlants"/>
        </authorList>
    </citation>
    <scope>IDENTIFICATION</scope>
    <source>
        <strain evidence="5">cv. Jemalong A17</strain>
    </source>
</reference>
<dbReference type="SUPFAM" id="SSF81383">
    <property type="entry name" value="F-box domain"/>
    <property type="match status" value="1"/>
</dbReference>
<organism evidence="4 6">
    <name type="scientific">Medicago truncatula</name>
    <name type="common">Barrel medic</name>
    <name type="synonym">Medicago tribuloides</name>
    <dbReference type="NCBI Taxonomy" id="3880"/>
    <lineage>
        <taxon>Eukaryota</taxon>
        <taxon>Viridiplantae</taxon>
        <taxon>Streptophyta</taxon>
        <taxon>Embryophyta</taxon>
        <taxon>Tracheophyta</taxon>
        <taxon>Spermatophyta</taxon>
        <taxon>Magnoliopsida</taxon>
        <taxon>eudicotyledons</taxon>
        <taxon>Gunneridae</taxon>
        <taxon>Pentapetalae</taxon>
        <taxon>rosids</taxon>
        <taxon>fabids</taxon>
        <taxon>Fabales</taxon>
        <taxon>Fabaceae</taxon>
        <taxon>Papilionoideae</taxon>
        <taxon>50 kb inversion clade</taxon>
        <taxon>NPAAA clade</taxon>
        <taxon>Hologalegina</taxon>
        <taxon>IRL clade</taxon>
        <taxon>Trifolieae</taxon>
        <taxon>Medicago</taxon>
    </lineage>
</organism>
<reference evidence="4 6" key="1">
    <citation type="journal article" date="2011" name="Nature">
        <title>The Medicago genome provides insight into the evolution of rhizobial symbioses.</title>
        <authorList>
            <person name="Young N.D."/>
            <person name="Debelle F."/>
            <person name="Oldroyd G.E."/>
            <person name="Geurts R."/>
            <person name="Cannon S.B."/>
            <person name="Udvardi M.K."/>
            <person name="Benedito V.A."/>
            <person name="Mayer K.F."/>
            <person name="Gouzy J."/>
            <person name="Schoof H."/>
            <person name="Van de Peer Y."/>
            <person name="Proost S."/>
            <person name="Cook D.R."/>
            <person name="Meyers B.C."/>
            <person name="Spannagl M."/>
            <person name="Cheung F."/>
            <person name="De Mita S."/>
            <person name="Krishnakumar V."/>
            <person name="Gundlach H."/>
            <person name="Zhou S."/>
            <person name="Mudge J."/>
            <person name="Bharti A.K."/>
            <person name="Murray J.D."/>
            <person name="Naoumkina M.A."/>
            <person name="Rosen B."/>
            <person name="Silverstein K.A."/>
            <person name="Tang H."/>
            <person name="Rombauts S."/>
            <person name="Zhao P.X."/>
            <person name="Zhou P."/>
            <person name="Barbe V."/>
            <person name="Bardou P."/>
            <person name="Bechner M."/>
            <person name="Bellec A."/>
            <person name="Berger A."/>
            <person name="Berges H."/>
            <person name="Bidwell S."/>
            <person name="Bisseling T."/>
            <person name="Choisne N."/>
            <person name="Couloux A."/>
            <person name="Denny R."/>
            <person name="Deshpande S."/>
            <person name="Dai X."/>
            <person name="Doyle J.J."/>
            <person name="Dudez A.M."/>
            <person name="Farmer A.D."/>
            <person name="Fouteau S."/>
            <person name="Franken C."/>
            <person name="Gibelin C."/>
            <person name="Gish J."/>
            <person name="Goldstein S."/>
            <person name="Gonzalez A.J."/>
            <person name="Green P.J."/>
            <person name="Hallab A."/>
            <person name="Hartog M."/>
            <person name="Hua A."/>
            <person name="Humphray S.J."/>
            <person name="Jeong D.H."/>
            <person name="Jing Y."/>
            <person name="Jocker A."/>
            <person name="Kenton S.M."/>
            <person name="Kim D.J."/>
            <person name="Klee K."/>
            <person name="Lai H."/>
            <person name="Lang C."/>
            <person name="Lin S."/>
            <person name="Macmil S.L."/>
            <person name="Magdelenat G."/>
            <person name="Matthews L."/>
            <person name="McCorrison J."/>
            <person name="Monaghan E.L."/>
            <person name="Mun J.H."/>
            <person name="Najar F.Z."/>
            <person name="Nicholson C."/>
            <person name="Noirot C."/>
            <person name="O'Bleness M."/>
            <person name="Paule C.R."/>
            <person name="Poulain J."/>
            <person name="Prion F."/>
            <person name="Qin B."/>
            <person name="Qu C."/>
            <person name="Retzel E.F."/>
            <person name="Riddle C."/>
            <person name="Sallet E."/>
            <person name="Samain S."/>
            <person name="Samson N."/>
            <person name="Sanders I."/>
            <person name="Saurat O."/>
            <person name="Scarpelli C."/>
            <person name="Schiex T."/>
            <person name="Segurens B."/>
            <person name="Severin A.J."/>
            <person name="Sherrier D.J."/>
            <person name="Shi R."/>
            <person name="Sims S."/>
            <person name="Singer S.R."/>
            <person name="Sinharoy S."/>
            <person name="Sterck L."/>
            <person name="Viollet A."/>
            <person name="Wang B.B."/>
            <person name="Wang K."/>
            <person name="Wang M."/>
            <person name="Wang X."/>
            <person name="Warfsmann J."/>
            <person name="Weissenbach J."/>
            <person name="White D.D."/>
            <person name="White J.D."/>
            <person name="Wiley G.B."/>
            <person name="Wincker P."/>
            <person name="Xing Y."/>
            <person name="Yang L."/>
            <person name="Yao Z."/>
            <person name="Ying F."/>
            <person name="Zhai J."/>
            <person name="Zhou L."/>
            <person name="Zuber A."/>
            <person name="Denarie J."/>
            <person name="Dixon R.A."/>
            <person name="May G.D."/>
            <person name="Schwartz D.C."/>
            <person name="Rogers J."/>
            <person name="Quetier F."/>
            <person name="Town C.D."/>
            <person name="Roe B.A."/>
        </authorList>
    </citation>
    <scope>NUCLEOTIDE SEQUENCE [LARGE SCALE GENOMIC DNA]</scope>
    <source>
        <strain evidence="4">A17</strain>
        <strain evidence="5 6">cv. Jemalong A17</strain>
    </source>
</reference>
<dbReference type="OMA" id="IHIAVEY"/>
<gene>
    <name evidence="4" type="ordered locus">MTR_6g006730</name>
</gene>
<evidence type="ECO:0000259" key="2">
    <source>
        <dbReference type="Pfam" id="PF23622"/>
    </source>
</evidence>
<feature type="domain" description="F-box" evidence="1">
    <location>
        <begin position="8"/>
        <end position="45"/>
    </location>
</feature>
<dbReference type="EnsemblPlants" id="AES74476">
    <property type="protein sequence ID" value="AES74476"/>
    <property type="gene ID" value="MTR_6g006730"/>
</dbReference>
<evidence type="ECO:0000259" key="1">
    <source>
        <dbReference type="Pfam" id="PF00646"/>
    </source>
</evidence>
<dbReference type="Pfam" id="PF00646">
    <property type="entry name" value="F-box"/>
    <property type="match status" value="1"/>
</dbReference>
<sequence length="519" mass="59865">MELEEDHLSCLPKIILHCILSKLPEKERTRTSVLSKAWLDTWYTFPILYFHSNQIIGMSPPPMEDSVRKRKILEFGDYVKRRMLMFRDQSLAIKKFRLNLNGFVVRYMSKDVDNWLKLACECGVEVIQYSQQILEGQEQYHVLPISVIEAKSLTKLVLQGNIKIDPVFMNYSIKFFSLRELSLTRVLFGDEHAINQLISFCPLIEYITLDLCEVLSSGGGTRYMEYVSISGLQNLKSVDVSAIQDVSIDASSLENFCYNTKNYGAPSKIDFDRCRNLKELYLWSVESTSTNKWFLELFPKFPFLESLKLNNCKMPKKIDISSVRLKRLEFMHSSNLKELNIDSPNLISFGYSGWGASEPTISFLKNSSQLEARIHIAVEYKDLCNLREFVQNIKPNNVLPSLSVAIAESYVDALGLVVSSPPPNIKKIGHARLRNMGFDLFKFSKTFIEIFYETLMRKKDDCFCISAEIKCWWHDLKDVKVISSKKIDENVCFNTILDSSPAYAPKFAHQTNITFRLEF</sequence>
<dbReference type="PaxDb" id="3880-AES74476"/>
<dbReference type="Pfam" id="PF23622">
    <property type="entry name" value="LRR_At1g61320_AtMIF1"/>
    <property type="match status" value="1"/>
</dbReference>
<dbReference type="InterPro" id="IPR032675">
    <property type="entry name" value="LRR_dom_sf"/>
</dbReference>
<evidence type="ECO:0000313" key="4">
    <source>
        <dbReference type="EMBL" id="AES74476.1"/>
    </source>
</evidence>
<dbReference type="PANTHER" id="PTHR34145">
    <property type="entry name" value="OS02G0105600 PROTEIN"/>
    <property type="match status" value="1"/>
</dbReference>
<dbReference type="InterPro" id="IPR036047">
    <property type="entry name" value="F-box-like_dom_sf"/>
</dbReference>
<dbReference type="PANTHER" id="PTHR34145:SF28">
    <property type="entry name" value="F-BOX DOMAIN-CONTAINING PROTEIN"/>
    <property type="match status" value="1"/>
</dbReference>
<evidence type="ECO:0000313" key="5">
    <source>
        <dbReference type="EnsemblPlants" id="AES74476"/>
    </source>
</evidence>
<dbReference type="EMBL" id="CM001222">
    <property type="protein sequence ID" value="AES74476.1"/>
    <property type="molecule type" value="Genomic_DNA"/>
</dbReference>